<evidence type="ECO:0000256" key="2">
    <source>
        <dbReference type="ARBA" id="ARBA00004651"/>
    </source>
</evidence>
<organism evidence="11 12">
    <name type="scientific">Sphingobacterium corticis</name>
    <dbReference type="NCBI Taxonomy" id="1812823"/>
    <lineage>
        <taxon>Bacteria</taxon>
        <taxon>Pseudomonadati</taxon>
        <taxon>Bacteroidota</taxon>
        <taxon>Sphingobacteriia</taxon>
        <taxon>Sphingobacteriales</taxon>
        <taxon>Sphingobacteriaceae</taxon>
        <taxon>Sphingobacterium</taxon>
    </lineage>
</organism>
<evidence type="ECO:0000313" key="11">
    <source>
        <dbReference type="EMBL" id="MFD2599525.1"/>
    </source>
</evidence>
<keyword evidence="7 10" id="KW-0812">Transmembrane</keyword>
<keyword evidence="8 10" id="KW-1133">Transmembrane helix</keyword>
<evidence type="ECO:0000313" key="12">
    <source>
        <dbReference type="Proteomes" id="UP001597393"/>
    </source>
</evidence>
<accession>A0ABW5NKS9</accession>
<reference evidence="12" key="1">
    <citation type="journal article" date="2019" name="Int. J. Syst. Evol. Microbiol.">
        <title>The Global Catalogue of Microorganisms (GCM) 10K type strain sequencing project: providing services to taxonomists for standard genome sequencing and annotation.</title>
        <authorList>
            <consortium name="The Broad Institute Genomics Platform"/>
            <consortium name="The Broad Institute Genome Sequencing Center for Infectious Disease"/>
            <person name="Wu L."/>
            <person name="Ma J."/>
        </authorList>
    </citation>
    <scope>NUCLEOTIDE SEQUENCE [LARGE SCALE GENOMIC DNA]</scope>
    <source>
        <strain evidence="12">KCTC 42248</strain>
    </source>
</reference>
<comment type="function">
    <text evidence="1">Required for nicotinamide riboside transport across the inner membrane.</text>
</comment>
<evidence type="ECO:0000256" key="4">
    <source>
        <dbReference type="ARBA" id="ARBA00017522"/>
    </source>
</evidence>
<dbReference type="InterPro" id="IPR006419">
    <property type="entry name" value="NMN_transpt_PnuC"/>
</dbReference>
<evidence type="ECO:0000256" key="1">
    <source>
        <dbReference type="ARBA" id="ARBA00002672"/>
    </source>
</evidence>
<dbReference type="EMBL" id="JBHUMA010000006">
    <property type="protein sequence ID" value="MFD2599525.1"/>
    <property type="molecule type" value="Genomic_DNA"/>
</dbReference>
<comment type="similarity">
    <text evidence="3">Belongs to the nicotinamide ribonucleoside (NR) uptake permease (TC 4.B.1) family.</text>
</comment>
<keyword evidence="12" id="KW-1185">Reference proteome</keyword>
<evidence type="ECO:0000256" key="3">
    <source>
        <dbReference type="ARBA" id="ARBA00006669"/>
    </source>
</evidence>
<dbReference type="NCBIfam" id="TIGR01528">
    <property type="entry name" value="NMN_trans_PnuC"/>
    <property type="match status" value="1"/>
</dbReference>
<dbReference type="PANTHER" id="PTHR36122">
    <property type="entry name" value="NICOTINAMIDE RIBOSIDE TRANSPORTER PNUC"/>
    <property type="match status" value="1"/>
</dbReference>
<gene>
    <name evidence="11" type="primary">pnuC</name>
    <name evidence="11" type="ORF">ACFSQ3_11225</name>
</gene>
<evidence type="ECO:0000256" key="7">
    <source>
        <dbReference type="ARBA" id="ARBA00022692"/>
    </source>
</evidence>
<keyword evidence="5" id="KW-0813">Transport</keyword>
<evidence type="ECO:0000256" key="5">
    <source>
        <dbReference type="ARBA" id="ARBA00022448"/>
    </source>
</evidence>
<evidence type="ECO:0000256" key="8">
    <source>
        <dbReference type="ARBA" id="ARBA00022989"/>
    </source>
</evidence>
<feature type="transmembrane region" description="Helical" evidence="10">
    <location>
        <begin position="103"/>
        <end position="123"/>
    </location>
</feature>
<proteinExistence type="inferred from homology"/>
<comment type="caution">
    <text evidence="11">The sequence shown here is derived from an EMBL/GenBank/DDBJ whole genome shotgun (WGS) entry which is preliminary data.</text>
</comment>
<protein>
    <recommendedName>
        <fullName evidence="4">Nicotinamide riboside transporter PnuC</fullName>
    </recommendedName>
</protein>
<feature type="transmembrane region" description="Helical" evidence="10">
    <location>
        <begin position="40"/>
        <end position="60"/>
    </location>
</feature>
<dbReference type="Pfam" id="PF04973">
    <property type="entry name" value="NMN_transporter"/>
    <property type="match status" value="1"/>
</dbReference>
<sequence>MDFPTLFSSLEQAFQQTSWLERLSVIFGVAQVLLSKNNKLANYPVGIAGILFGMAAYFGAKLYAELLLNGYYLAMSAYGWWYWTSNAQKEEQPITSMNRKDAVIVVSIVVVGFFILFGALSQFTDSDVPVWDAWVSCTAWAGMWLLARRKVENWLLLNLSNLFAIPLLVYKELYLFALLTTFLFVIAFVGFAKWRRIMKSQTAHHA</sequence>
<dbReference type="PANTHER" id="PTHR36122:SF2">
    <property type="entry name" value="NICOTINAMIDE RIBOSIDE TRANSPORTER PNUC"/>
    <property type="match status" value="1"/>
</dbReference>
<dbReference type="Proteomes" id="UP001597393">
    <property type="component" value="Unassembled WGS sequence"/>
</dbReference>
<evidence type="ECO:0000256" key="6">
    <source>
        <dbReference type="ARBA" id="ARBA00022475"/>
    </source>
</evidence>
<evidence type="ECO:0000256" key="9">
    <source>
        <dbReference type="ARBA" id="ARBA00023136"/>
    </source>
</evidence>
<keyword evidence="9 10" id="KW-0472">Membrane</keyword>
<evidence type="ECO:0000256" key="10">
    <source>
        <dbReference type="SAM" id="Phobius"/>
    </source>
</evidence>
<keyword evidence="6" id="KW-1003">Cell membrane</keyword>
<comment type="subcellular location">
    <subcellularLocation>
        <location evidence="2">Cell membrane</location>
        <topology evidence="2">Multi-pass membrane protein</topology>
    </subcellularLocation>
</comment>
<feature type="transmembrane region" description="Helical" evidence="10">
    <location>
        <begin position="176"/>
        <end position="194"/>
    </location>
</feature>
<name>A0ABW5NKS9_9SPHI</name>
<dbReference type="RefSeq" id="WP_380869653.1">
    <property type="nucleotide sequence ID" value="NZ_JBHUMA010000006.1"/>
</dbReference>